<dbReference type="FunFam" id="3.40.50.1970:FF:000003">
    <property type="entry name" value="Alcohol dehydrogenase, iron-containing"/>
    <property type="match status" value="1"/>
</dbReference>
<evidence type="ECO:0000256" key="1">
    <source>
        <dbReference type="ARBA" id="ARBA00023002"/>
    </source>
</evidence>
<dbReference type="PANTHER" id="PTHR43633">
    <property type="entry name" value="ALCOHOL DEHYDROGENASE YQHD"/>
    <property type="match status" value="1"/>
</dbReference>
<dbReference type="InterPro" id="IPR018211">
    <property type="entry name" value="ADH_Fe_CS"/>
</dbReference>
<dbReference type="Pfam" id="PF00465">
    <property type="entry name" value="Fe-ADH"/>
    <property type="match status" value="1"/>
</dbReference>
<dbReference type="AlphaFoldDB" id="A0A415E486"/>
<dbReference type="STRING" id="1776384.GCA_900086585_04106"/>
<dbReference type="InterPro" id="IPR056798">
    <property type="entry name" value="ADH_Fe_C"/>
</dbReference>
<protein>
    <submittedName>
        <fullName evidence="4">Iron-containing alcohol dehydrogenase</fullName>
    </submittedName>
</protein>
<feature type="domain" description="Fe-containing alcohol dehydrogenase-like C-terminal" evidence="3">
    <location>
        <begin position="187"/>
        <end position="384"/>
    </location>
</feature>
<dbReference type="GO" id="GO:0046872">
    <property type="term" value="F:metal ion binding"/>
    <property type="evidence" value="ECO:0007669"/>
    <property type="project" value="InterPro"/>
</dbReference>
<evidence type="ECO:0000313" key="5">
    <source>
        <dbReference type="Proteomes" id="UP000284841"/>
    </source>
</evidence>
<dbReference type="RefSeq" id="WP_067542574.1">
    <property type="nucleotide sequence ID" value="NZ_AP025567.1"/>
</dbReference>
<proteinExistence type="predicted"/>
<dbReference type="GO" id="GO:0008106">
    <property type="term" value="F:alcohol dehydrogenase (NADP+) activity"/>
    <property type="evidence" value="ECO:0007669"/>
    <property type="project" value="TreeGrafter"/>
</dbReference>
<evidence type="ECO:0000313" key="4">
    <source>
        <dbReference type="EMBL" id="RHJ88467.1"/>
    </source>
</evidence>
<keyword evidence="5" id="KW-1185">Reference proteome</keyword>
<dbReference type="InterPro" id="IPR044731">
    <property type="entry name" value="BDH-like"/>
</dbReference>
<dbReference type="PROSITE" id="PS00060">
    <property type="entry name" value="ADH_IRON_2"/>
    <property type="match status" value="1"/>
</dbReference>
<evidence type="ECO:0000259" key="2">
    <source>
        <dbReference type="Pfam" id="PF00465"/>
    </source>
</evidence>
<dbReference type="EMBL" id="QRMS01000002">
    <property type="protein sequence ID" value="RHJ88467.1"/>
    <property type="molecule type" value="Genomic_DNA"/>
</dbReference>
<sequence>MQNFNYSIPTKVYFGKGQIKKLSKISQFGTKVLMVYGGGSIKGNGIYDKAAAVLRESGVSFFELSGVDPNPRIETVALGAKLCKEKEIDAVLAIGGGSTIDCAKMIAAAAKYDGDPWDLVLDGSKIKDALPIVTILTLAATGSEMDGFAVISDMDKNDKLDTASELIKPAFSILDPKFTYSVSQKQTAAGTADIMSHVFEVYFTREKDAFLQARMCEAVLKTCIKYGPAAMENPEDYDARANLMWASSLAINGLLSYGSDVQWCVHPMEHELSAFYDITHGVGLAILTPVWMEYVLSEATIDKFVEFGINVWGIDAEREPRQIAEESIDRTRAFFAQLGLPRTLADVGIGEENLSKMADKLDGLFTDTYIPLTGNEVLEIYRRAL</sequence>
<dbReference type="SUPFAM" id="SSF56796">
    <property type="entry name" value="Dehydroquinate synthase-like"/>
    <property type="match status" value="1"/>
</dbReference>
<dbReference type="Gene3D" id="3.40.50.1970">
    <property type="match status" value="1"/>
</dbReference>
<dbReference type="Pfam" id="PF25137">
    <property type="entry name" value="ADH_Fe_C"/>
    <property type="match status" value="1"/>
</dbReference>
<dbReference type="GeneID" id="83006382"/>
<dbReference type="InterPro" id="IPR001670">
    <property type="entry name" value="ADH_Fe/GldA"/>
</dbReference>
<dbReference type="Gene3D" id="1.20.1090.10">
    <property type="entry name" value="Dehydroquinate synthase-like - alpha domain"/>
    <property type="match status" value="1"/>
</dbReference>
<organism evidence="4 5">
    <name type="scientific">Emergencia timonensis</name>
    <dbReference type="NCBI Taxonomy" id="1776384"/>
    <lineage>
        <taxon>Bacteria</taxon>
        <taxon>Bacillati</taxon>
        <taxon>Bacillota</taxon>
        <taxon>Clostridia</taxon>
        <taxon>Peptostreptococcales</taxon>
        <taxon>Anaerovoracaceae</taxon>
        <taxon>Emergencia</taxon>
    </lineage>
</organism>
<dbReference type="GO" id="GO:0005829">
    <property type="term" value="C:cytosol"/>
    <property type="evidence" value="ECO:0007669"/>
    <property type="project" value="TreeGrafter"/>
</dbReference>
<name>A0A415E486_9FIRM</name>
<dbReference type="GO" id="GO:1990362">
    <property type="term" value="F:butanol dehydrogenase (NAD+) activity"/>
    <property type="evidence" value="ECO:0007669"/>
    <property type="project" value="InterPro"/>
</dbReference>
<dbReference type="GO" id="GO:1990002">
    <property type="term" value="F:methylglyoxal reductase (NADPH) (acetol producing) activity"/>
    <property type="evidence" value="ECO:0007669"/>
    <property type="project" value="TreeGrafter"/>
</dbReference>
<reference evidence="4 5" key="1">
    <citation type="submission" date="2018-08" db="EMBL/GenBank/DDBJ databases">
        <title>A genome reference for cultivated species of the human gut microbiota.</title>
        <authorList>
            <person name="Zou Y."/>
            <person name="Xue W."/>
            <person name="Luo G."/>
        </authorList>
    </citation>
    <scope>NUCLEOTIDE SEQUENCE [LARGE SCALE GENOMIC DNA]</scope>
    <source>
        <strain evidence="4 5">AM07-24</strain>
    </source>
</reference>
<keyword evidence="1" id="KW-0560">Oxidoreductase</keyword>
<dbReference type="CDD" id="cd08187">
    <property type="entry name" value="BDH"/>
    <property type="match status" value="1"/>
</dbReference>
<gene>
    <name evidence="4" type="ORF">DW099_08775</name>
</gene>
<comment type="caution">
    <text evidence="4">The sequence shown here is derived from an EMBL/GenBank/DDBJ whole genome shotgun (WGS) entry which is preliminary data.</text>
</comment>
<accession>A0A415E486</accession>
<dbReference type="Proteomes" id="UP000284841">
    <property type="component" value="Unassembled WGS sequence"/>
</dbReference>
<dbReference type="OrthoDB" id="9801156at2"/>
<evidence type="ECO:0000259" key="3">
    <source>
        <dbReference type="Pfam" id="PF25137"/>
    </source>
</evidence>
<dbReference type="PANTHER" id="PTHR43633:SF1">
    <property type="entry name" value="ALCOHOL DEHYDROGENASE YQHD"/>
    <property type="match status" value="1"/>
</dbReference>
<feature type="domain" description="Alcohol dehydrogenase iron-type/glycerol dehydrogenase GldA" evidence="2">
    <location>
        <begin position="9"/>
        <end position="176"/>
    </location>
</feature>